<organism evidence="2 3">
    <name type="scientific">Streptococcus suis</name>
    <dbReference type="NCBI Taxonomy" id="1307"/>
    <lineage>
        <taxon>Bacteria</taxon>
        <taxon>Bacillati</taxon>
        <taxon>Bacillota</taxon>
        <taxon>Bacilli</taxon>
        <taxon>Lactobacillales</taxon>
        <taxon>Streptococcaceae</taxon>
        <taxon>Streptococcus</taxon>
    </lineage>
</organism>
<dbReference type="GO" id="GO:0006950">
    <property type="term" value="P:response to stress"/>
    <property type="evidence" value="ECO:0007669"/>
    <property type="project" value="TreeGrafter"/>
</dbReference>
<proteinExistence type="predicted"/>
<dbReference type="Proteomes" id="UP000069526">
    <property type="component" value="Unassembled WGS sequence"/>
</dbReference>
<protein>
    <submittedName>
        <fullName evidence="2">Putative transcriptional regulator</fullName>
    </submittedName>
</protein>
<name>A0A116NUS1_STRSU</name>
<dbReference type="InterPro" id="IPR039422">
    <property type="entry name" value="MarR/SlyA-like"/>
</dbReference>
<dbReference type="PANTHER" id="PTHR33164">
    <property type="entry name" value="TRANSCRIPTIONAL REGULATOR, MARR FAMILY"/>
    <property type="match status" value="1"/>
</dbReference>
<dbReference type="InterPro" id="IPR000835">
    <property type="entry name" value="HTH_MarR-typ"/>
</dbReference>
<evidence type="ECO:0000259" key="1">
    <source>
        <dbReference type="PROSITE" id="PS50995"/>
    </source>
</evidence>
<dbReference type="Gene3D" id="1.10.10.10">
    <property type="entry name" value="Winged helix-like DNA-binding domain superfamily/Winged helix DNA-binding domain"/>
    <property type="match status" value="1"/>
</dbReference>
<dbReference type="EMBL" id="FIJK01000015">
    <property type="protein sequence ID" value="CYW22402.1"/>
    <property type="molecule type" value="Genomic_DNA"/>
</dbReference>
<sequence>MESYFTKTGTNLNSYTVCYLLQDKENQELRISELAEFLYLSTSATSRLVVKMEAETGLVVRETCEIDNRGLYVVLTQKGRDFLTDASAVVEKLIQKAP</sequence>
<dbReference type="PANTHER" id="PTHR33164:SF99">
    <property type="entry name" value="MARR FAMILY REGULATORY PROTEIN"/>
    <property type="match status" value="1"/>
</dbReference>
<feature type="domain" description="HTH marR-type" evidence="1">
    <location>
        <begin position="1"/>
        <end position="98"/>
    </location>
</feature>
<evidence type="ECO:0000313" key="2">
    <source>
        <dbReference type="EMBL" id="CYW22402.1"/>
    </source>
</evidence>
<dbReference type="Pfam" id="PF01047">
    <property type="entry name" value="MarR"/>
    <property type="match status" value="1"/>
</dbReference>
<dbReference type="InterPro" id="IPR036388">
    <property type="entry name" value="WH-like_DNA-bd_sf"/>
</dbReference>
<dbReference type="AlphaFoldDB" id="A0A116NUS1"/>
<gene>
    <name evidence="2" type="ORF">ERS132539_00840</name>
</gene>
<reference evidence="2 3" key="1">
    <citation type="submission" date="2016-02" db="EMBL/GenBank/DDBJ databases">
        <authorList>
            <consortium name="Pathogen Informatics"/>
        </authorList>
    </citation>
    <scope>NUCLEOTIDE SEQUENCE [LARGE SCALE GENOMIC DNA]</scope>
    <source>
        <strain evidence="2 3">SS1013</strain>
    </source>
</reference>
<dbReference type="GO" id="GO:0003700">
    <property type="term" value="F:DNA-binding transcription factor activity"/>
    <property type="evidence" value="ECO:0007669"/>
    <property type="project" value="InterPro"/>
</dbReference>
<evidence type="ECO:0000313" key="3">
    <source>
        <dbReference type="Proteomes" id="UP000069526"/>
    </source>
</evidence>
<dbReference type="PROSITE" id="PS50995">
    <property type="entry name" value="HTH_MARR_2"/>
    <property type="match status" value="1"/>
</dbReference>
<accession>A0A116NUS1</accession>
<dbReference type="SMART" id="SM00347">
    <property type="entry name" value="HTH_MARR"/>
    <property type="match status" value="1"/>
</dbReference>
<dbReference type="SUPFAM" id="SSF46785">
    <property type="entry name" value="Winged helix' DNA-binding domain"/>
    <property type="match status" value="1"/>
</dbReference>
<dbReference type="InterPro" id="IPR036390">
    <property type="entry name" value="WH_DNA-bd_sf"/>
</dbReference>